<keyword evidence="1" id="KW-0812">Transmembrane</keyword>
<reference evidence="2" key="1">
    <citation type="journal article" date="2012" name="Science">
        <title>Fermentation, hydrogen, and sulfur metabolism in multiple uncultivated bacterial phyla.</title>
        <authorList>
            <person name="Wrighton K.C."/>
            <person name="Thomas B.C."/>
            <person name="Sharon I."/>
            <person name="Miller C.S."/>
            <person name="Castelle C.J."/>
            <person name="VerBerkmoes N.C."/>
            <person name="Wilkins M.J."/>
            <person name="Hettich R.L."/>
            <person name="Lipton M.S."/>
            <person name="Williams K.H."/>
            <person name="Long P.E."/>
            <person name="Banfield J.F."/>
        </authorList>
    </citation>
    <scope>NUCLEOTIDE SEQUENCE [LARGE SCALE GENOMIC DNA]</scope>
</reference>
<evidence type="ECO:0000313" key="2">
    <source>
        <dbReference type="EMBL" id="EKE27480.1"/>
    </source>
</evidence>
<feature type="transmembrane region" description="Helical" evidence="1">
    <location>
        <begin position="155"/>
        <end position="174"/>
    </location>
</feature>
<comment type="caution">
    <text evidence="2">The sequence shown here is derived from an EMBL/GenBank/DDBJ whole genome shotgun (WGS) entry which is preliminary data.</text>
</comment>
<gene>
    <name evidence="2" type="ORF">ACD_3C00201G0001</name>
</gene>
<feature type="transmembrane region" description="Helical" evidence="1">
    <location>
        <begin position="108"/>
        <end position="125"/>
    </location>
</feature>
<protein>
    <submittedName>
        <fullName evidence="2">Uncharacterized protein</fullName>
    </submittedName>
</protein>
<dbReference type="AlphaFoldDB" id="K2GVW0"/>
<keyword evidence="1" id="KW-1133">Transmembrane helix</keyword>
<organism evidence="2">
    <name type="scientific">uncultured bacterium</name>
    <name type="common">gcode 4</name>
    <dbReference type="NCBI Taxonomy" id="1234023"/>
    <lineage>
        <taxon>Bacteria</taxon>
        <taxon>environmental samples</taxon>
    </lineage>
</organism>
<feature type="transmembrane region" description="Helical" evidence="1">
    <location>
        <begin position="195"/>
        <end position="213"/>
    </location>
</feature>
<dbReference type="EMBL" id="AMFJ01000475">
    <property type="protein sequence ID" value="EKE27480.1"/>
    <property type="molecule type" value="Genomic_DNA"/>
</dbReference>
<proteinExistence type="predicted"/>
<sequence length="308" mass="37166">MFFSFSRFFQFLFFCFRLCFLCLCSQKNCIFRQQINIGLKCRIFRIQCTQSVQLVQLEYPKNSIWNISSLFPRAVSSSSGLFAYEWNSAFHINIVKMRCLYSKPCSNFFIFWLFFGLFCSFDLYLSRLFKLLIIWSLNLIYENIHFLKIRNGFAQFYAVLVCGFNDEIFFVYSFKSKIYYLIMVISKISTSTQSHPFHLLQLYIYLLIYLNLILEILEFSSCICFCISLLAIFWSCFFLENPYEFICALDLFGRRLVCSIPKTIPDRFKMCIKFGIFLAFFSRFIHLFNRWWFFDIWHKNKVNKKYLT</sequence>
<accession>K2GVW0</accession>
<name>K2GVW0_9BACT</name>
<feature type="transmembrane region" description="Helical" evidence="1">
    <location>
        <begin position="274"/>
        <end position="293"/>
    </location>
</feature>
<evidence type="ECO:0000256" key="1">
    <source>
        <dbReference type="SAM" id="Phobius"/>
    </source>
</evidence>
<feature type="transmembrane region" description="Helical" evidence="1">
    <location>
        <begin position="219"/>
        <end position="239"/>
    </location>
</feature>
<keyword evidence="1" id="KW-0472">Membrane</keyword>